<keyword evidence="5" id="KW-1185">Reference proteome</keyword>
<keyword evidence="3" id="KW-0472">Membrane</keyword>
<dbReference type="GO" id="GO:0015297">
    <property type="term" value="F:antiporter activity"/>
    <property type="evidence" value="ECO:0007669"/>
    <property type="project" value="InterPro"/>
</dbReference>
<gene>
    <name evidence="4" type="ORF">CGL56_01230</name>
</gene>
<dbReference type="Pfam" id="PF01554">
    <property type="entry name" value="MatE"/>
    <property type="match status" value="2"/>
</dbReference>
<dbReference type="CDD" id="cd13133">
    <property type="entry name" value="MATE_like_7"/>
    <property type="match status" value="1"/>
</dbReference>
<dbReference type="RefSeq" id="WP_099104681.1">
    <property type="nucleotide sequence ID" value="NZ_JAATJF010000001.1"/>
</dbReference>
<feature type="transmembrane region" description="Helical" evidence="3">
    <location>
        <begin position="233"/>
        <end position="257"/>
    </location>
</feature>
<protein>
    <recommendedName>
        <fullName evidence="6">MATE family efflux transporter</fullName>
    </recommendedName>
</protein>
<feature type="transmembrane region" description="Helical" evidence="3">
    <location>
        <begin position="157"/>
        <end position="182"/>
    </location>
</feature>
<evidence type="ECO:0000313" key="4">
    <source>
        <dbReference type="EMBL" id="PHK99702.1"/>
    </source>
</evidence>
<dbReference type="EMBL" id="PDLO01000001">
    <property type="protein sequence ID" value="PHK99702.1"/>
    <property type="molecule type" value="Genomic_DNA"/>
</dbReference>
<dbReference type="AlphaFoldDB" id="A0A2G0CIA1"/>
<feature type="transmembrane region" description="Helical" evidence="3">
    <location>
        <begin position="133"/>
        <end position="150"/>
    </location>
</feature>
<feature type="transmembrane region" description="Helical" evidence="3">
    <location>
        <begin position="312"/>
        <end position="333"/>
    </location>
</feature>
<dbReference type="PANTHER" id="PTHR43298">
    <property type="entry name" value="MULTIDRUG RESISTANCE PROTEIN NORM-RELATED"/>
    <property type="match status" value="1"/>
</dbReference>
<feature type="region of interest" description="Disordered" evidence="2">
    <location>
        <begin position="445"/>
        <end position="466"/>
    </location>
</feature>
<evidence type="ECO:0000256" key="1">
    <source>
        <dbReference type="ARBA" id="ARBA00022448"/>
    </source>
</evidence>
<proteinExistence type="predicted"/>
<keyword evidence="1" id="KW-0813">Transport</keyword>
<feature type="transmembrane region" description="Helical" evidence="3">
    <location>
        <begin position="277"/>
        <end position="300"/>
    </location>
</feature>
<dbReference type="OrthoDB" id="9780160at2"/>
<dbReference type="PANTHER" id="PTHR43298:SF2">
    <property type="entry name" value="FMN_FAD EXPORTER YEEO-RELATED"/>
    <property type="match status" value="1"/>
</dbReference>
<comment type="caution">
    <text evidence="4">The sequence shown here is derived from an EMBL/GenBank/DDBJ whole genome shotgun (WGS) entry which is preliminary data.</text>
</comment>
<evidence type="ECO:0000256" key="2">
    <source>
        <dbReference type="SAM" id="MobiDB-lite"/>
    </source>
</evidence>
<organism evidence="4 5">
    <name type="scientific">Neolewinella marina</name>
    <dbReference type="NCBI Taxonomy" id="438751"/>
    <lineage>
        <taxon>Bacteria</taxon>
        <taxon>Pseudomonadati</taxon>
        <taxon>Bacteroidota</taxon>
        <taxon>Saprospiria</taxon>
        <taxon>Saprospirales</taxon>
        <taxon>Lewinellaceae</taxon>
        <taxon>Neolewinella</taxon>
    </lineage>
</organism>
<sequence>MKLSTSYRSIWNISLPIIIGSAAQNVVAMTDSIFLYYRSEEDFAAIGFVAAFYIIVAAIGFGFSRGGQILIAHYTGKDKPNAVGRAFYSTVYFELVLALALFLFMTYGAYWLFAMLVDSDVIFYKSLEYLDTRKWGVFASYLGVACMALYTGIARPVFIIVDTFILAATNIFLDRALIFGMYGFPEMGIAGAGLASTIAEYVALVVFLVYMVFDRQNRQYLRGKLPRWDKKMIREIVGLSVPIVAMSIVGLGSAFFFFGLVENFGERDLAVTNIVRIAYLILSIPAWGFCTGINTLVSYFVGRGERYNVKIVLWKTAYLCLGVSLAMGLPIILFPREVLYPLLGDERAYLIEAAYPVFWVLLGILFTFSFGSIFFNGLIGAGQTKKALLYQTFCALVYMVLVFLVVRSGWGNLTMAWSTEIVYWVLMFGLSWRYFRKPRWRNTSAPRPLASRTAPTAEDQEKRPVP</sequence>
<feature type="transmembrane region" description="Helical" evidence="3">
    <location>
        <begin position="387"/>
        <end position="410"/>
    </location>
</feature>
<reference evidence="4 5" key="1">
    <citation type="submission" date="2017-10" db="EMBL/GenBank/DDBJ databases">
        <title>The draft genome sequence of Lewinella marina KCTC 32374.</title>
        <authorList>
            <person name="Wang K."/>
        </authorList>
    </citation>
    <scope>NUCLEOTIDE SEQUENCE [LARGE SCALE GENOMIC DNA]</scope>
    <source>
        <strain evidence="4 5">MKG-38</strain>
    </source>
</reference>
<evidence type="ECO:0000313" key="5">
    <source>
        <dbReference type="Proteomes" id="UP000226437"/>
    </source>
</evidence>
<evidence type="ECO:0008006" key="6">
    <source>
        <dbReference type="Google" id="ProtNLM"/>
    </source>
</evidence>
<evidence type="ECO:0000256" key="3">
    <source>
        <dbReference type="SAM" id="Phobius"/>
    </source>
</evidence>
<dbReference type="Proteomes" id="UP000226437">
    <property type="component" value="Unassembled WGS sequence"/>
</dbReference>
<keyword evidence="3" id="KW-1133">Transmembrane helix</keyword>
<dbReference type="GO" id="GO:0042910">
    <property type="term" value="F:xenobiotic transmembrane transporter activity"/>
    <property type="evidence" value="ECO:0007669"/>
    <property type="project" value="InterPro"/>
</dbReference>
<feature type="transmembrane region" description="Helical" evidence="3">
    <location>
        <begin position="188"/>
        <end position="213"/>
    </location>
</feature>
<feature type="transmembrane region" description="Helical" evidence="3">
    <location>
        <begin position="12"/>
        <end position="37"/>
    </location>
</feature>
<feature type="transmembrane region" description="Helical" evidence="3">
    <location>
        <begin position="353"/>
        <end position="375"/>
    </location>
</feature>
<feature type="transmembrane region" description="Helical" evidence="3">
    <location>
        <begin position="416"/>
        <end position="435"/>
    </location>
</feature>
<feature type="transmembrane region" description="Helical" evidence="3">
    <location>
        <begin position="86"/>
        <end position="113"/>
    </location>
</feature>
<dbReference type="GO" id="GO:0005886">
    <property type="term" value="C:plasma membrane"/>
    <property type="evidence" value="ECO:0007669"/>
    <property type="project" value="TreeGrafter"/>
</dbReference>
<feature type="transmembrane region" description="Helical" evidence="3">
    <location>
        <begin position="43"/>
        <end position="65"/>
    </location>
</feature>
<dbReference type="InterPro" id="IPR050222">
    <property type="entry name" value="MATE_MdtK"/>
</dbReference>
<keyword evidence="3" id="KW-0812">Transmembrane</keyword>
<accession>A0A2G0CIA1</accession>
<name>A0A2G0CIA1_9BACT</name>
<dbReference type="InterPro" id="IPR002528">
    <property type="entry name" value="MATE_fam"/>
</dbReference>